<evidence type="ECO:0000256" key="1">
    <source>
        <dbReference type="ARBA" id="ARBA00023125"/>
    </source>
</evidence>
<protein>
    <recommendedName>
        <fullName evidence="2">Min27-like integrase DNA-binding domain-containing protein</fullName>
    </recommendedName>
</protein>
<dbReference type="Gene3D" id="1.10.150.130">
    <property type="match status" value="1"/>
</dbReference>
<gene>
    <name evidence="3" type="ORF">Cha6605_0278</name>
</gene>
<dbReference type="InterPro" id="IPR022000">
    <property type="entry name" value="Min27-like_integrase_DNA_bind"/>
</dbReference>
<evidence type="ECO:0000313" key="4">
    <source>
        <dbReference type="Proteomes" id="UP000010366"/>
    </source>
</evidence>
<dbReference type="PATRIC" id="fig|1173020.3.peg.329"/>
<dbReference type="GO" id="GO:0003677">
    <property type="term" value="F:DNA binding"/>
    <property type="evidence" value="ECO:0007669"/>
    <property type="project" value="UniProtKB-KW"/>
</dbReference>
<evidence type="ECO:0000259" key="2">
    <source>
        <dbReference type="Pfam" id="PF12167"/>
    </source>
</evidence>
<dbReference type="OrthoDB" id="569468at2"/>
<dbReference type="SUPFAM" id="SSF56349">
    <property type="entry name" value="DNA breaking-rejoining enzymes"/>
    <property type="match status" value="1"/>
</dbReference>
<name>K9UAC3_CHAP6</name>
<feature type="domain" description="Min27-like integrase DNA-binding" evidence="2">
    <location>
        <begin position="14"/>
        <end position="71"/>
    </location>
</feature>
<dbReference type="Pfam" id="PF12167">
    <property type="entry name" value="Arm-DNA-bind_2"/>
    <property type="match status" value="1"/>
</dbReference>
<reference evidence="3 4" key="1">
    <citation type="submission" date="2012-05" db="EMBL/GenBank/DDBJ databases">
        <title>Finished chromosome of genome of Chamaesiphon sp. PCC 6605.</title>
        <authorList>
            <consortium name="US DOE Joint Genome Institute"/>
            <person name="Gugger M."/>
            <person name="Coursin T."/>
            <person name="Rippka R."/>
            <person name="Tandeau De Marsac N."/>
            <person name="Huntemann M."/>
            <person name="Wei C.-L."/>
            <person name="Han J."/>
            <person name="Detter J.C."/>
            <person name="Han C."/>
            <person name="Tapia R."/>
            <person name="Chen A."/>
            <person name="Kyrpides N."/>
            <person name="Mavromatis K."/>
            <person name="Markowitz V."/>
            <person name="Szeto E."/>
            <person name="Ivanova N."/>
            <person name="Pagani I."/>
            <person name="Pati A."/>
            <person name="Goodwin L."/>
            <person name="Nordberg H.P."/>
            <person name="Cantor M.N."/>
            <person name="Hua S.X."/>
            <person name="Woyke T."/>
            <person name="Kerfeld C.A."/>
        </authorList>
    </citation>
    <scope>NUCLEOTIDE SEQUENCE [LARGE SCALE GENOMIC DNA]</scope>
    <source>
        <strain evidence="4">ATCC 27169 / PCC 6605</strain>
    </source>
</reference>
<dbReference type="InterPro" id="IPR010998">
    <property type="entry name" value="Integrase_recombinase_N"/>
</dbReference>
<proteinExistence type="predicted"/>
<evidence type="ECO:0000313" key="3">
    <source>
        <dbReference type="EMBL" id="AFY91578.1"/>
    </source>
</evidence>
<dbReference type="EMBL" id="CP003600">
    <property type="protein sequence ID" value="AFY91578.1"/>
    <property type="molecule type" value="Genomic_DNA"/>
</dbReference>
<keyword evidence="4" id="KW-1185">Reference proteome</keyword>
<sequence>MPRNPKTPAGQPVIKVNHQRLQIVLNYRGVRKYLSLGLPDSKPNRVYAEMVRTRIMSDLLNDNFDPTLEKYLREALKPDSEIHTHDDISIAQLWEQYTNYKRPQLAPSTIAKDFDRVSIYIDRFPELTLDDAVAVRDYLNLKTTPNTTKRVLTQLGACCKWGVKSKLIAVNPFLGMAADIKLPKVWREGLEVAMKIKGSQGKPRRVWVKQEHPFTTISPASDVHANQVESFNSALRRQATACLVALFASGFPTGAHRYRRRQNHCAKVVTGLQRALNVQRLLPNWVRPHWGLGKKTTPAMAIGSIDRPVTISEILSSTSFEDFTP</sequence>
<organism evidence="3 4">
    <name type="scientific">Chamaesiphon minutus (strain ATCC 27169 / PCC 6605)</name>
    <dbReference type="NCBI Taxonomy" id="1173020"/>
    <lineage>
        <taxon>Bacteria</taxon>
        <taxon>Bacillati</taxon>
        <taxon>Cyanobacteriota</taxon>
        <taxon>Cyanophyceae</taxon>
        <taxon>Gomontiellales</taxon>
        <taxon>Chamaesiphonaceae</taxon>
        <taxon>Chamaesiphon</taxon>
    </lineage>
</organism>
<accession>K9UAC3</accession>
<dbReference type="AlphaFoldDB" id="K9UAC3"/>
<dbReference type="eggNOG" id="COG0582">
    <property type="taxonomic scope" value="Bacteria"/>
</dbReference>
<keyword evidence="1" id="KW-0238">DNA-binding</keyword>
<dbReference type="KEGG" id="cmp:Cha6605_0278"/>
<dbReference type="Proteomes" id="UP000010366">
    <property type="component" value="Chromosome"/>
</dbReference>
<dbReference type="HOGENOM" id="CLU_854423_0_0_3"/>
<dbReference type="InterPro" id="IPR011010">
    <property type="entry name" value="DNA_brk_join_enz"/>
</dbReference>